<dbReference type="EMBL" id="VZDO01000027">
    <property type="protein sequence ID" value="KAB0676012.1"/>
    <property type="molecule type" value="Genomic_DNA"/>
</dbReference>
<keyword evidence="4 6" id="KW-0067">ATP-binding</keyword>
<dbReference type="SMART" id="SM00382">
    <property type="entry name" value="AAA"/>
    <property type="match status" value="1"/>
</dbReference>
<keyword evidence="2" id="KW-0813">Transport</keyword>
<dbReference type="InterPro" id="IPR003439">
    <property type="entry name" value="ABC_transporter-like_ATP-bd"/>
</dbReference>
<dbReference type="Pfam" id="PF00005">
    <property type="entry name" value="ABC_tran"/>
    <property type="match status" value="1"/>
</dbReference>
<dbReference type="CDD" id="cd03220">
    <property type="entry name" value="ABC_KpsT_Wzt"/>
    <property type="match status" value="1"/>
</dbReference>
<keyword evidence="7" id="KW-1185">Reference proteome</keyword>
<evidence type="ECO:0000256" key="1">
    <source>
        <dbReference type="ARBA" id="ARBA00005417"/>
    </source>
</evidence>
<evidence type="ECO:0000256" key="2">
    <source>
        <dbReference type="ARBA" id="ARBA00022448"/>
    </source>
</evidence>
<dbReference type="Proteomes" id="UP000432089">
    <property type="component" value="Unassembled WGS sequence"/>
</dbReference>
<dbReference type="InterPro" id="IPR027417">
    <property type="entry name" value="P-loop_NTPase"/>
</dbReference>
<dbReference type="Gene3D" id="3.40.50.300">
    <property type="entry name" value="P-loop containing nucleotide triphosphate hydrolases"/>
    <property type="match status" value="1"/>
</dbReference>
<proteinExistence type="inferred from homology"/>
<organism evidence="6 7">
    <name type="scientific">Plantimonas leprariae</name>
    <dbReference type="NCBI Taxonomy" id="2615207"/>
    <lineage>
        <taxon>Bacteria</taxon>
        <taxon>Pseudomonadati</taxon>
        <taxon>Pseudomonadota</taxon>
        <taxon>Alphaproteobacteria</taxon>
        <taxon>Hyphomicrobiales</taxon>
        <taxon>Aurantimonadaceae</taxon>
        <taxon>Plantimonas</taxon>
    </lineage>
</organism>
<gene>
    <name evidence="6" type="ORF">F6X38_22385</name>
</gene>
<comment type="caution">
    <text evidence="6">The sequence shown here is derived from an EMBL/GenBank/DDBJ whole genome shotgun (WGS) entry which is preliminary data.</text>
</comment>
<evidence type="ECO:0000259" key="5">
    <source>
        <dbReference type="PROSITE" id="PS50893"/>
    </source>
</evidence>
<name>A0A7V7PK80_9HYPH</name>
<evidence type="ECO:0000313" key="6">
    <source>
        <dbReference type="EMBL" id="KAB0676012.1"/>
    </source>
</evidence>
<dbReference type="InterPro" id="IPR003593">
    <property type="entry name" value="AAA+_ATPase"/>
</dbReference>
<dbReference type="RefSeq" id="WP_150973811.1">
    <property type="nucleotide sequence ID" value="NZ_VZDO01000027.1"/>
</dbReference>
<sequence>MASMVLRDVVVDIPVYNASTRSLKNNVVSAATGGRVVLGGGRTFVRAVDGLSLELGHGTRLALVGHNGAGKSTILKVMAGIYHPTAGRMRSEGTVASMFDIGFGMDEDATGWDNIALRGRLLGFSRREIAKRTPEIAETSELGRFLDMPLRTYSTGMATRLAFAISTAIDPDILLVDEGIGAGDAAFLERAKQRMEGFVGRAGLLVVASHSDDLLLRWCTTGAWMEHGRLRLLGPIREVLDAYHGRDRREAAE</sequence>
<accession>A0A7V7PK80</accession>
<dbReference type="GO" id="GO:0005524">
    <property type="term" value="F:ATP binding"/>
    <property type="evidence" value="ECO:0007669"/>
    <property type="project" value="UniProtKB-KW"/>
</dbReference>
<dbReference type="InterPro" id="IPR050683">
    <property type="entry name" value="Bact_Polysacc_Export_ATP-bd"/>
</dbReference>
<evidence type="ECO:0000313" key="7">
    <source>
        <dbReference type="Proteomes" id="UP000432089"/>
    </source>
</evidence>
<feature type="domain" description="ABC transporter" evidence="5">
    <location>
        <begin position="23"/>
        <end position="252"/>
    </location>
</feature>
<dbReference type="GO" id="GO:0140359">
    <property type="term" value="F:ABC-type transporter activity"/>
    <property type="evidence" value="ECO:0007669"/>
    <property type="project" value="InterPro"/>
</dbReference>
<dbReference type="PANTHER" id="PTHR46743:SF2">
    <property type="entry name" value="TEICHOIC ACIDS EXPORT ATP-BINDING PROTEIN TAGH"/>
    <property type="match status" value="1"/>
</dbReference>
<comment type="similarity">
    <text evidence="1">Belongs to the ABC transporter superfamily.</text>
</comment>
<keyword evidence="3" id="KW-0547">Nucleotide-binding</keyword>
<dbReference type="PANTHER" id="PTHR46743">
    <property type="entry name" value="TEICHOIC ACIDS EXPORT ATP-BINDING PROTEIN TAGH"/>
    <property type="match status" value="1"/>
</dbReference>
<dbReference type="SUPFAM" id="SSF52540">
    <property type="entry name" value="P-loop containing nucleoside triphosphate hydrolases"/>
    <property type="match status" value="1"/>
</dbReference>
<dbReference type="AlphaFoldDB" id="A0A7V7PK80"/>
<evidence type="ECO:0000256" key="4">
    <source>
        <dbReference type="ARBA" id="ARBA00022840"/>
    </source>
</evidence>
<dbReference type="GO" id="GO:0016887">
    <property type="term" value="F:ATP hydrolysis activity"/>
    <property type="evidence" value="ECO:0007669"/>
    <property type="project" value="InterPro"/>
</dbReference>
<dbReference type="GO" id="GO:0016020">
    <property type="term" value="C:membrane"/>
    <property type="evidence" value="ECO:0007669"/>
    <property type="project" value="InterPro"/>
</dbReference>
<evidence type="ECO:0000256" key="3">
    <source>
        <dbReference type="ARBA" id="ARBA00022741"/>
    </source>
</evidence>
<dbReference type="PROSITE" id="PS50893">
    <property type="entry name" value="ABC_TRANSPORTER_2"/>
    <property type="match status" value="1"/>
</dbReference>
<reference evidence="6 7" key="1">
    <citation type="submission" date="2019-09" db="EMBL/GenBank/DDBJ databases">
        <title>YIM 132180 draft genome.</title>
        <authorList>
            <person name="Zhang K."/>
        </authorList>
    </citation>
    <scope>NUCLEOTIDE SEQUENCE [LARGE SCALE GENOMIC DNA]</scope>
    <source>
        <strain evidence="6 7">YIM 132180</strain>
    </source>
</reference>
<dbReference type="InterPro" id="IPR015860">
    <property type="entry name" value="ABC_transpr_TagH-like"/>
</dbReference>
<protein>
    <submittedName>
        <fullName evidence="6">ABC transporter ATP-binding protein</fullName>
    </submittedName>
</protein>